<dbReference type="STRING" id="1526571.AT746_10335"/>
<dbReference type="AlphaFoldDB" id="A0A0U3AIT1"/>
<sequence length="354" mass="39065">MADLELYAGPNALKAIREQGLKQQLFDYALGASGGPKWFVLAGLDRVVFSEFFTNRETPLQAIGSSAGAFRFACFAQQNPLAALNRLAECYSQTVYSDKPDAREISDKGRELLNVVLGENGIHEILHNPAIQAHFIVARCRGATALESKPFQLGGLLASAGANLIKRKHLGRFYQRYIFSAPDAQLSITDPHGMPSYSVALSEANLKSALLASGSIPVVLEGVKNIPGAPPGMYRDGGIIDYHFDLQFGPKPGLVFYPHFYKKPVPGWFDKNLKSRMPGAKSYANTLMLVPSDKFVSSLPYGKIPDRKDFETMTPQQRIPYWQKVIRESDRLGEAFIQLAQDPDVAEKIKPLAF</sequence>
<accession>A0A0U3AIT1</accession>
<evidence type="ECO:0000313" key="1">
    <source>
        <dbReference type="EMBL" id="ALS98625.1"/>
    </source>
</evidence>
<name>A0A0U3AIT1_9ALTE</name>
<keyword evidence="2" id="KW-1185">Reference proteome</keyword>
<dbReference type="EMBL" id="CP013650">
    <property type="protein sequence ID" value="ALS98625.1"/>
    <property type="molecule type" value="Genomic_DNA"/>
</dbReference>
<reference evidence="1 2" key="1">
    <citation type="submission" date="2015-12" db="EMBL/GenBank/DDBJ databases">
        <title>Complete genome of Lacimicrobium alkaliphilum KCTC 32984.</title>
        <authorList>
            <person name="Kim S.-G."/>
            <person name="Lee Y.-J."/>
        </authorList>
    </citation>
    <scope>NUCLEOTIDE SEQUENCE [LARGE SCALE GENOMIC DNA]</scope>
    <source>
        <strain evidence="1 2">YelD216</strain>
    </source>
</reference>
<protein>
    <recommendedName>
        <fullName evidence="3">Patatin-like phospholipase family protein</fullName>
    </recommendedName>
</protein>
<proteinExistence type="predicted"/>
<dbReference type="Proteomes" id="UP000068447">
    <property type="component" value="Chromosome"/>
</dbReference>
<dbReference type="KEGG" id="lal:AT746_10335"/>
<dbReference type="RefSeq" id="WP_062480019.1">
    <property type="nucleotide sequence ID" value="NZ_CP013650.1"/>
</dbReference>
<evidence type="ECO:0000313" key="2">
    <source>
        <dbReference type="Proteomes" id="UP000068447"/>
    </source>
</evidence>
<evidence type="ECO:0008006" key="3">
    <source>
        <dbReference type="Google" id="ProtNLM"/>
    </source>
</evidence>
<gene>
    <name evidence="1" type="ORF">AT746_10335</name>
</gene>
<organism evidence="1 2">
    <name type="scientific">Lacimicrobium alkaliphilum</name>
    <dbReference type="NCBI Taxonomy" id="1526571"/>
    <lineage>
        <taxon>Bacteria</taxon>
        <taxon>Pseudomonadati</taxon>
        <taxon>Pseudomonadota</taxon>
        <taxon>Gammaproteobacteria</taxon>
        <taxon>Alteromonadales</taxon>
        <taxon>Alteromonadaceae</taxon>
        <taxon>Lacimicrobium</taxon>
    </lineage>
</organism>
<dbReference type="SUPFAM" id="SSF52151">
    <property type="entry name" value="FabD/lysophospholipase-like"/>
    <property type="match status" value="1"/>
</dbReference>
<dbReference type="InterPro" id="IPR016035">
    <property type="entry name" value="Acyl_Trfase/lysoPLipase"/>
</dbReference>
<dbReference type="OrthoDB" id="8586159at2"/>